<gene>
    <name evidence="1" type="ORF">PACLA_8A040274</name>
</gene>
<reference evidence="1" key="1">
    <citation type="submission" date="2020-04" db="EMBL/GenBank/DDBJ databases">
        <authorList>
            <person name="Alioto T."/>
            <person name="Alioto T."/>
            <person name="Gomez Garrido J."/>
        </authorList>
    </citation>
    <scope>NUCLEOTIDE SEQUENCE</scope>
    <source>
        <strain evidence="1">A484AB</strain>
    </source>
</reference>
<dbReference type="AlphaFoldDB" id="A0A6S7I1A3"/>
<evidence type="ECO:0000313" key="1">
    <source>
        <dbReference type="EMBL" id="CAB4000252.1"/>
    </source>
</evidence>
<protein>
    <submittedName>
        <fullName evidence="1">Uncharacterized protein</fullName>
    </submittedName>
</protein>
<dbReference type="Proteomes" id="UP001152795">
    <property type="component" value="Unassembled WGS sequence"/>
</dbReference>
<feature type="non-terminal residue" evidence="1">
    <location>
        <position position="113"/>
    </location>
</feature>
<evidence type="ECO:0000313" key="2">
    <source>
        <dbReference type="Proteomes" id="UP001152795"/>
    </source>
</evidence>
<feature type="non-terminal residue" evidence="1">
    <location>
        <position position="1"/>
    </location>
</feature>
<sequence length="113" mass="12789">TGVVDEVGILHCTSNLRPILRLEELINHNLIKLYYSLIYPFLTALTETSRTDKHNELCVRASACSRVQFEFWLLIASVSCVFHAQTGSHVLHGEYSRINSINLSLSTILSKEQ</sequence>
<proteinExistence type="predicted"/>
<keyword evidence="2" id="KW-1185">Reference proteome</keyword>
<dbReference type="EMBL" id="CACRXK020003789">
    <property type="protein sequence ID" value="CAB4000252.1"/>
    <property type="molecule type" value="Genomic_DNA"/>
</dbReference>
<comment type="caution">
    <text evidence="1">The sequence shown here is derived from an EMBL/GenBank/DDBJ whole genome shotgun (WGS) entry which is preliminary data.</text>
</comment>
<accession>A0A6S7I1A3</accession>
<organism evidence="1 2">
    <name type="scientific">Paramuricea clavata</name>
    <name type="common">Red gorgonian</name>
    <name type="synonym">Violescent sea-whip</name>
    <dbReference type="NCBI Taxonomy" id="317549"/>
    <lineage>
        <taxon>Eukaryota</taxon>
        <taxon>Metazoa</taxon>
        <taxon>Cnidaria</taxon>
        <taxon>Anthozoa</taxon>
        <taxon>Octocorallia</taxon>
        <taxon>Malacalcyonacea</taxon>
        <taxon>Plexauridae</taxon>
        <taxon>Paramuricea</taxon>
    </lineage>
</organism>
<name>A0A6S7I1A3_PARCT</name>